<sequence>MKNSKKLTYDTENGISAQESGQQKAIGPDAGTAAQGSYQYTSPEGVPVQIQYIADENGFQPVGNVLPTPPPIPEAILKSLQYNAAHPEPEPSYAAQPTYSPYRRF</sequence>
<dbReference type="PROSITE" id="PS00233">
    <property type="entry name" value="CHIT_BIND_RR_1"/>
    <property type="match status" value="1"/>
</dbReference>
<dbReference type="GO" id="GO:0062129">
    <property type="term" value="C:chitin-based extracellular matrix"/>
    <property type="evidence" value="ECO:0007669"/>
    <property type="project" value="TreeGrafter"/>
</dbReference>
<dbReference type="InterPro" id="IPR000618">
    <property type="entry name" value="Insect_cuticle"/>
</dbReference>
<keyword evidence="1 2" id="KW-0193">Cuticle</keyword>
<name>A0AAV8Y9Y0_9CUCU</name>
<dbReference type="InterPro" id="IPR031311">
    <property type="entry name" value="CHIT_BIND_RR_consensus"/>
</dbReference>
<protein>
    <submittedName>
        <fullName evidence="4">Uncharacterized protein</fullName>
    </submittedName>
</protein>
<evidence type="ECO:0000313" key="5">
    <source>
        <dbReference type="Proteomes" id="UP001162156"/>
    </source>
</evidence>
<dbReference type="AlphaFoldDB" id="A0AAV8Y9Y0"/>
<dbReference type="InterPro" id="IPR050468">
    <property type="entry name" value="Cuticle_Struct_Prot"/>
</dbReference>
<evidence type="ECO:0000256" key="2">
    <source>
        <dbReference type="PROSITE-ProRule" id="PRU00497"/>
    </source>
</evidence>
<evidence type="ECO:0000313" key="4">
    <source>
        <dbReference type="EMBL" id="KAJ8947813.1"/>
    </source>
</evidence>
<dbReference type="PROSITE" id="PS51155">
    <property type="entry name" value="CHIT_BIND_RR_2"/>
    <property type="match status" value="1"/>
</dbReference>
<dbReference type="EMBL" id="JANEYF010002339">
    <property type="protein sequence ID" value="KAJ8947813.1"/>
    <property type="molecule type" value="Genomic_DNA"/>
</dbReference>
<dbReference type="Proteomes" id="UP001162156">
    <property type="component" value="Unassembled WGS sequence"/>
</dbReference>
<evidence type="ECO:0000256" key="3">
    <source>
        <dbReference type="SAM" id="MobiDB-lite"/>
    </source>
</evidence>
<comment type="caution">
    <text evidence="4">The sequence shown here is derived from an EMBL/GenBank/DDBJ whole genome shotgun (WGS) entry which is preliminary data.</text>
</comment>
<gene>
    <name evidence="4" type="ORF">NQ314_008536</name>
</gene>
<dbReference type="Pfam" id="PF00379">
    <property type="entry name" value="Chitin_bind_4"/>
    <property type="match status" value="1"/>
</dbReference>
<dbReference type="GO" id="GO:0008010">
    <property type="term" value="F:structural constituent of chitin-based larval cuticle"/>
    <property type="evidence" value="ECO:0007669"/>
    <property type="project" value="TreeGrafter"/>
</dbReference>
<evidence type="ECO:0000256" key="1">
    <source>
        <dbReference type="ARBA" id="ARBA00022460"/>
    </source>
</evidence>
<accession>A0AAV8Y9Y0</accession>
<feature type="region of interest" description="Disordered" evidence="3">
    <location>
        <begin position="1"/>
        <end position="37"/>
    </location>
</feature>
<feature type="region of interest" description="Disordered" evidence="3">
    <location>
        <begin position="86"/>
        <end position="105"/>
    </location>
</feature>
<proteinExistence type="predicted"/>
<dbReference type="PANTHER" id="PTHR10380:SF173">
    <property type="entry name" value="CUTICULAR PROTEIN 47EF, ISOFORM C-RELATED"/>
    <property type="match status" value="1"/>
</dbReference>
<reference evidence="4" key="1">
    <citation type="journal article" date="2023" name="Insect Mol. Biol.">
        <title>Genome sequencing provides insights into the evolution of gene families encoding plant cell wall-degrading enzymes in longhorned beetles.</title>
        <authorList>
            <person name="Shin N.R."/>
            <person name="Okamura Y."/>
            <person name="Kirsch R."/>
            <person name="Pauchet Y."/>
        </authorList>
    </citation>
    <scope>NUCLEOTIDE SEQUENCE</scope>
    <source>
        <strain evidence="4">RBIC_L_NR</strain>
    </source>
</reference>
<keyword evidence="5" id="KW-1185">Reference proteome</keyword>
<organism evidence="4 5">
    <name type="scientific">Rhamnusium bicolor</name>
    <dbReference type="NCBI Taxonomy" id="1586634"/>
    <lineage>
        <taxon>Eukaryota</taxon>
        <taxon>Metazoa</taxon>
        <taxon>Ecdysozoa</taxon>
        <taxon>Arthropoda</taxon>
        <taxon>Hexapoda</taxon>
        <taxon>Insecta</taxon>
        <taxon>Pterygota</taxon>
        <taxon>Neoptera</taxon>
        <taxon>Endopterygota</taxon>
        <taxon>Coleoptera</taxon>
        <taxon>Polyphaga</taxon>
        <taxon>Cucujiformia</taxon>
        <taxon>Chrysomeloidea</taxon>
        <taxon>Cerambycidae</taxon>
        <taxon>Lepturinae</taxon>
        <taxon>Rhagiini</taxon>
        <taxon>Rhamnusium</taxon>
    </lineage>
</organism>
<dbReference type="PANTHER" id="PTHR10380">
    <property type="entry name" value="CUTICLE PROTEIN"/>
    <property type="match status" value="1"/>
</dbReference>
<feature type="compositionally biased region" description="Polar residues" evidence="3">
    <location>
        <begin position="10"/>
        <end position="23"/>
    </location>
</feature>